<protein>
    <submittedName>
        <fullName evidence="2">Uncharacterized protein</fullName>
    </submittedName>
</protein>
<keyword evidence="3" id="KW-1185">Reference proteome</keyword>
<reference evidence="2" key="1">
    <citation type="submission" date="2021-02" db="EMBL/GenBank/DDBJ databases">
        <authorList>
            <person name="Nowell W R."/>
        </authorList>
    </citation>
    <scope>NUCLEOTIDE SEQUENCE</scope>
</reference>
<dbReference type="AlphaFoldDB" id="A0A821IWR2"/>
<feature type="compositionally biased region" description="Polar residues" evidence="1">
    <location>
        <begin position="10"/>
        <end position="34"/>
    </location>
</feature>
<organism evidence="2 3">
    <name type="scientific">Rotaria magnacalcarata</name>
    <dbReference type="NCBI Taxonomy" id="392030"/>
    <lineage>
        <taxon>Eukaryota</taxon>
        <taxon>Metazoa</taxon>
        <taxon>Spiralia</taxon>
        <taxon>Gnathifera</taxon>
        <taxon>Rotifera</taxon>
        <taxon>Eurotatoria</taxon>
        <taxon>Bdelloidea</taxon>
        <taxon>Philodinida</taxon>
        <taxon>Philodinidae</taxon>
        <taxon>Rotaria</taxon>
    </lineage>
</organism>
<sequence>MSKLRKDNPKTQSVSSNLNTIPAASEFQDNSAQETIIPKPTTNSHDDGENKSLGNAEPPILYMSYCIIVF</sequence>
<evidence type="ECO:0000256" key="1">
    <source>
        <dbReference type="SAM" id="MobiDB-lite"/>
    </source>
</evidence>
<comment type="caution">
    <text evidence="2">The sequence shown here is derived from an EMBL/GenBank/DDBJ whole genome shotgun (WGS) entry which is preliminary data.</text>
</comment>
<proteinExistence type="predicted"/>
<name>A0A821IWR2_9BILA</name>
<dbReference type="Proteomes" id="UP000663866">
    <property type="component" value="Unassembled WGS sequence"/>
</dbReference>
<gene>
    <name evidence="2" type="ORF">OVN521_LOCUS48667</name>
</gene>
<dbReference type="EMBL" id="CAJOBG010102491">
    <property type="protein sequence ID" value="CAF4708870.1"/>
    <property type="molecule type" value="Genomic_DNA"/>
</dbReference>
<accession>A0A821IWR2</accession>
<evidence type="ECO:0000313" key="3">
    <source>
        <dbReference type="Proteomes" id="UP000663866"/>
    </source>
</evidence>
<feature type="non-terminal residue" evidence="2">
    <location>
        <position position="70"/>
    </location>
</feature>
<feature type="region of interest" description="Disordered" evidence="1">
    <location>
        <begin position="1"/>
        <end position="56"/>
    </location>
</feature>
<evidence type="ECO:0000313" key="2">
    <source>
        <dbReference type="EMBL" id="CAF4708870.1"/>
    </source>
</evidence>